<dbReference type="InterPro" id="IPR015855">
    <property type="entry name" value="ABC_transpr_MalK-like"/>
</dbReference>
<dbReference type="Gene3D" id="2.40.50.100">
    <property type="match status" value="1"/>
</dbReference>
<evidence type="ECO:0000256" key="3">
    <source>
        <dbReference type="ARBA" id="ARBA00022840"/>
    </source>
</evidence>
<dbReference type="RefSeq" id="WP_378039713.1">
    <property type="nucleotide sequence ID" value="NZ_JBHLWH010000001.1"/>
</dbReference>
<gene>
    <name evidence="5" type="ORF">ACFFX0_03815</name>
</gene>
<dbReference type="InterPro" id="IPR047641">
    <property type="entry name" value="ABC_transpr_MalK/UgpC-like"/>
</dbReference>
<protein>
    <submittedName>
        <fullName evidence="5">ABC transporter ATP-binding protein</fullName>
    </submittedName>
</protein>
<dbReference type="Gene3D" id="2.40.50.140">
    <property type="entry name" value="Nucleic acid-binding proteins"/>
    <property type="match status" value="1"/>
</dbReference>
<dbReference type="PROSITE" id="PS50893">
    <property type="entry name" value="ABC_TRANSPORTER_2"/>
    <property type="match status" value="1"/>
</dbReference>
<evidence type="ECO:0000259" key="4">
    <source>
        <dbReference type="PROSITE" id="PS50893"/>
    </source>
</evidence>
<dbReference type="InterPro" id="IPR003439">
    <property type="entry name" value="ABC_transporter-like_ATP-bd"/>
</dbReference>
<comment type="caution">
    <text evidence="5">The sequence shown here is derived from an EMBL/GenBank/DDBJ whole genome shotgun (WGS) entry which is preliminary data.</text>
</comment>
<dbReference type="InterPro" id="IPR017871">
    <property type="entry name" value="ABC_transporter-like_CS"/>
</dbReference>
<evidence type="ECO:0000256" key="1">
    <source>
        <dbReference type="ARBA" id="ARBA00022448"/>
    </source>
</evidence>
<dbReference type="Proteomes" id="UP001589575">
    <property type="component" value="Unassembled WGS sequence"/>
</dbReference>
<dbReference type="GO" id="GO:0005524">
    <property type="term" value="F:ATP binding"/>
    <property type="evidence" value="ECO:0007669"/>
    <property type="project" value="UniProtKB-KW"/>
</dbReference>
<dbReference type="Gene3D" id="3.40.50.300">
    <property type="entry name" value="P-loop containing nucleotide triphosphate hydrolases"/>
    <property type="match status" value="1"/>
</dbReference>
<keyword evidence="6" id="KW-1185">Reference proteome</keyword>
<keyword evidence="2" id="KW-0547">Nucleotide-binding</keyword>
<dbReference type="EMBL" id="JBHMFI010000001">
    <property type="protein sequence ID" value="MFB9070357.1"/>
    <property type="molecule type" value="Genomic_DNA"/>
</dbReference>
<dbReference type="PANTHER" id="PTHR43875:SF1">
    <property type="entry name" value="OSMOPROTECTIVE COMPOUNDS UPTAKE ATP-BINDING PROTEIN GGTA"/>
    <property type="match status" value="1"/>
</dbReference>
<dbReference type="SUPFAM" id="SSF50331">
    <property type="entry name" value="MOP-like"/>
    <property type="match status" value="1"/>
</dbReference>
<evidence type="ECO:0000256" key="2">
    <source>
        <dbReference type="ARBA" id="ARBA00022741"/>
    </source>
</evidence>
<dbReference type="Pfam" id="PF00005">
    <property type="entry name" value="ABC_tran"/>
    <property type="match status" value="1"/>
</dbReference>
<keyword evidence="1" id="KW-0813">Transport</keyword>
<accession>A0ABV5FUI8</accession>
<dbReference type="CDD" id="cd03301">
    <property type="entry name" value="ABC_MalK_N"/>
    <property type="match status" value="1"/>
</dbReference>
<dbReference type="InterPro" id="IPR003593">
    <property type="entry name" value="AAA+_ATPase"/>
</dbReference>
<proteinExistence type="predicted"/>
<feature type="domain" description="ABC transporter" evidence="4">
    <location>
        <begin position="4"/>
        <end position="236"/>
    </location>
</feature>
<organism evidence="5 6">
    <name type="scientific">Citricoccus parietis</name>
    <dbReference type="NCBI Taxonomy" id="592307"/>
    <lineage>
        <taxon>Bacteria</taxon>
        <taxon>Bacillati</taxon>
        <taxon>Actinomycetota</taxon>
        <taxon>Actinomycetes</taxon>
        <taxon>Micrococcales</taxon>
        <taxon>Micrococcaceae</taxon>
        <taxon>Citricoccus</taxon>
    </lineage>
</organism>
<evidence type="ECO:0000313" key="6">
    <source>
        <dbReference type="Proteomes" id="UP001589575"/>
    </source>
</evidence>
<name>A0ABV5FUI8_9MICC</name>
<dbReference type="InterPro" id="IPR027417">
    <property type="entry name" value="P-loop_NTPase"/>
</dbReference>
<dbReference type="InterPro" id="IPR008995">
    <property type="entry name" value="Mo/tungstate-bd_C_term_dom"/>
</dbReference>
<evidence type="ECO:0000313" key="5">
    <source>
        <dbReference type="EMBL" id="MFB9070357.1"/>
    </source>
</evidence>
<dbReference type="SMART" id="SM00382">
    <property type="entry name" value="AAA"/>
    <property type="match status" value="1"/>
</dbReference>
<dbReference type="PANTHER" id="PTHR43875">
    <property type="entry name" value="MALTODEXTRIN IMPORT ATP-BINDING PROTEIN MSMX"/>
    <property type="match status" value="1"/>
</dbReference>
<dbReference type="SUPFAM" id="SSF52540">
    <property type="entry name" value="P-loop containing nucleoside triphosphate hydrolases"/>
    <property type="match status" value="1"/>
</dbReference>
<dbReference type="InterPro" id="IPR012340">
    <property type="entry name" value="NA-bd_OB-fold"/>
</dbReference>
<reference evidence="5 6" key="1">
    <citation type="submission" date="2024-09" db="EMBL/GenBank/DDBJ databases">
        <authorList>
            <person name="Sun Q."/>
            <person name="Mori K."/>
        </authorList>
    </citation>
    <scope>NUCLEOTIDE SEQUENCE [LARGE SCALE GENOMIC DNA]</scope>
    <source>
        <strain evidence="5 6">CCM 7609</strain>
    </source>
</reference>
<dbReference type="PROSITE" id="PS00211">
    <property type="entry name" value="ABC_TRANSPORTER_1"/>
    <property type="match status" value="1"/>
</dbReference>
<sequence length="370" mass="40096">MASITFENLTRQYPGNPHPSVVGLDLEIHDGEFLVLVGPSGCGKSTTLRMLAGLEPIDDGRLLMDGRDVTGQKASQRDVAMVFQSYALYPNMTARQNMAFALQNRKVPRGRITELVEEASRILQLDDLMERRPAAMSGGQRQRVAMGRAIVRQPQVFCMDEPLSNLDAQLRVSTRAQIAELQRRLGTTTVFVTHDQTEAMTLGDRVCVLNAGLLQQVGTPQQLYSRPRNTFVAEFIGTPAITLVDGVPVRDGAAHLGGTGHRIALPAGASDAGPVLTVGLRPEAWRTVSLESHPGALQITVALVEDLGADQFAYGLPARPTEGVTVRGGRVCVRLPRGHRVEPGETLAVEPVIDEAYLFHAETGLNLRSV</sequence>
<keyword evidence="3 5" id="KW-0067">ATP-binding</keyword>